<evidence type="ECO:0000256" key="5">
    <source>
        <dbReference type="ARBA" id="ARBA00023180"/>
    </source>
</evidence>
<dbReference type="KEGG" id="xla:108695669"/>
<dbReference type="OrthoDB" id="9282501at2759"/>
<dbReference type="Pfam" id="PF25752">
    <property type="entry name" value="DUF1619_N"/>
    <property type="match status" value="1"/>
</dbReference>
<feature type="domain" description="Tectonic-1-3" evidence="8">
    <location>
        <begin position="272"/>
        <end position="419"/>
    </location>
</feature>
<organism evidence="10 11">
    <name type="scientific">Xenopus laevis</name>
    <name type="common">African clawed frog</name>
    <dbReference type="NCBI Taxonomy" id="8355"/>
    <lineage>
        <taxon>Eukaryota</taxon>
        <taxon>Metazoa</taxon>
        <taxon>Chordata</taxon>
        <taxon>Craniata</taxon>
        <taxon>Vertebrata</taxon>
        <taxon>Euteleostomi</taxon>
        <taxon>Amphibia</taxon>
        <taxon>Batrachia</taxon>
        <taxon>Anura</taxon>
        <taxon>Pipoidea</taxon>
        <taxon>Pipidae</taxon>
        <taxon>Xenopodinae</taxon>
        <taxon>Xenopus</taxon>
        <taxon>Xenopus</taxon>
    </lineage>
</organism>
<evidence type="ECO:0000256" key="7">
    <source>
        <dbReference type="SAM" id="SignalP"/>
    </source>
</evidence>
<dbReference type="RefSeq" id="XP_041423342.1">
    <property type="nucleotide sequence ID" value="XM_041567408.1"/>
</dbReference>
<dbReference type="CTD" id="108695669"/>
<dbReference type="GO" id="GO:0036038">
    <property type="term" value="C:MKS complex"/>
    <property type="evidence" value="ECO:0000318"/>
    <property type="project" value="GO_Central"/>
</dbReference>
<dbReference type="AlphaFoldDB" id="A0A8J1L1C3"/>
<feature type="signal peptide" evidence="7">
    <location>
        <begin position="1"/>
        <end position="23"/>
    </location>
</feature>
<sequence>MSNTWPPCLFFLICTAVMTATLAQTFYPSRITLRGHSATSFLTNVANPSTISLSLTVINNTDVIPVPRCDGQNSTETWVTSLVALQSVNAYVFTLSLNQTPCTQNVTNCCTDMPCFVQTLQVSACVNSISIATLLVEAEIYSNTTFSGTVSGNATVIPVQTYQPLGPCPCNLTAGACDVQCCCDTDCNSNMTALFNGFCYTGIFGGNVTPPFDQLCSVQTINRSPDWYPFLCVQSSLNNSPFLGYFYQGSTVSSIQSASFSLGFPPVPSGTSGFYRQGDAILNPTGNNQYFTIPQQSTVGGCESNAPVAYLQDFSTTCVTSLSTCSSILNPDLNQSAIGGIVFTNAQDQNISLDQYLTYTGPALPLPASCGNVILSADYTFYWQANNLREINVTVLMAQVNLTHQGAQLTQRFTATFLNGSRSSAVLSGNPGYQVGKPVIAANGSSTPVIRTGINLWKPVGNNICSSTTPVLFGQNSFSGCFLNVNEVNCTQLRNTVTTHLRALVPADFIAMRGNSNTNDLGEWVQIFYEEPNTTCVGNCGAESLVCVNVPANMNIQIMTSVIGAVEGVFQEEILAAKISFSTVTIDCISNCTLSLPVSTSVQFISVPAQPPAMVTRFQMNATDYDCEKNEVCWQQLAYPLTQYYTGEPHYLTLAKGMILVFFFIVSAVLGGPWNRIRKAWNNITF</sequence>
<dbReference type="Proteomes" id="UP000186698">
    <property type="component" value="Chromosome 1L"/>
</dbReference>
<dbReference type="InterPro" id="IPR011677">
    <property type="entry name" value="TCTN1-3_dom"/>
</dbReference>
<comment type="subunit">
    <text evidence="2">Part of the tectonic-like complex (also named B9 complex).</text>
</comment>
<keyword evidence="10" id="KW-1185">Reference proteome</keyword>
<keyword evidence="3 7" id="KW-0732">Signal</keyword>
<evidence type="ECO:0000256" key="2">
    <source>
        <dbReference type="ARBA" id="ARBA00011495"/>
    </source>
</evidence>
<feature type="chain" id="PRO_5035318543" evidence="7">
    <location>
        <begin position="24"/>
        <end position="686"/>
    </location>
</feature>
<evidence type="ECO:0000256" key="6">
    <source>
        <dbReference type="SAM" id="Phobius"/>
    </source>
</evidence>
<keyword evidence="6" id="KW-1133">Transmembrane helix</keyword>
<reference evidence="11" key="1">
    <citation type="submission" date="2025-08" db="UniProtKB">
        <authorList>
            <consortium name="RefSeq"/>
        </authorList>
    </citation>
    <scope>IDENTIFICATION</scope>
    <source>
        <strain evidence="11">J_2021</strain>
        <tissue evidence="11">Erythrocytes</tissue>
    </source>
</reference>
<dbReference type="InterPro" id="IPR057724">
    <property type="entry name" value="TCTN1-3_N"/>
</dbReference>
<gene>
    <name evidence="11" type="primary">tctn2.L</name>
</gene>
<keyword evidence="6" id="KW-0812">Transmembrane</keyword>
<feature type="transmembrane region" description="Helical" evidence="6">
    <location>
        <begin position="651"/>
        <end position="670"/>
    </location>
</feature>
<protein>
    <submittedName>
        <fullName evidence="11">Tectonic-2 isoform X1</fullName>
    </submittedName>
</protein>
<dbReference type="PANTHER" id="PTHR14611">
    <property type="entry name" value="TECTONIC FAMILY MEMBER"/>
    <property type="match status" value="1"/>
</dbReference>
<keyword evidence="4" id="KW-0970">Cilium biogenesis/degradation</keyword>
<dbReference type="PANTHER" id="PTHR14611:SF6">
    <property type="entry name" value="TECTONIC-2"/>
    <property type="match status" value="1"/>
</dbReference>
<comment type="similarity">
    <text evidence="1">Belongs to the tectonic family.</text>
</comment>
<evidence type="ECO:0000259" key="9">
    <source>
        <dbReference type="Pfam" id="PF25752"/>
    </source>
</evidence>
<evidence type="ECO:0000256" key="1">
    <source>
        <dbReference type="ARBA" id="ARBA00007633"/>
    </source>
</evidence>
<dbReference type="Pfam" id="PF07773">
    <property type="entry name" value="TCTN_DUF1619"/>
    <property type="match status" value="2"/>
</dbReference>
<name>A0A8J1L1C3_XENLA</name>
<keyword evidence="6" id="KW-0472">Membrane</keyword>
<evidence type="ECO:0000259" key="8">
    <source>
        <dbReference type="Pfam" id="PF07773"/>
    </source>
</evidence>
<dbReference type="InterPro" id="IPR040354">
    <property type="entry name" value="TCTN1-3"/>
</dbReference>
<dbReference type="GO" id="GO:0060271">
    <property type="term" value="P:cilium assembly"/>
    <property type="evidence" value="ECO:0000318"/>
    <property type="project" value="GO_Central"/>
</dbReference>
<keyword evidence="5" id="KW-0325">Glycoprotein</keyword>
<dbReference type="GO" id="GO:0007224">
    <property type="term" value="P:smoothened signaling pathway"/>
    <property type="evidence" value="ECO:0000318"/>
    <property type="project" value="GO_Central"/>
</dbReference>
<dbReference type="GO" id="GO:1904491">
    <property type="term" value="P:protein localization to ciliary transition zone"/>
    <property type="evidence" value="ECO:0000318"/>
    <property type="project" value="GO_Central"/>
</dbReference>
<evidence type="ECO:0000256" key="3">
    <source>
        <dbReference type="ARBA" id="ARBA00022729"/>
    </source>
</evidence>
<proteinExistence type="inferred from homology"/>
<feature type="domain" description="Tectonic-1-3" evidence="8">
    <location>
        <begin position="429"/>
        <end position="607"/>
    </location>
</feature>
<dbReference type="GeneID" id="108695669"/>
<accession>A0A8J1L1C3</accession>
<evidence type="ECO:0000313" key="10">
    <source>
        <dbReference type="Proteomes" id="UP000186698"/>
    </source>
</evidence>
<evidence type="ECO:0000256" key="4">
    <source>
        <dbReference type="ARBA" id="ARBA00022794"/>
    </source>
</evidence>
<evidence type="ECO:0000313" key="11">
    <source>
        <dbReference type="RefSeq" id="XP_041423342.1"/>
    </source>
</evidence>
<feature type="domain" description="Tectonic-1-3 N-terminal" evidence="9">
    <location>
        <begin position="144"/>
        <end position="252"/>
    </location>
</feature>